<dbReference type="Proteomes" id="UP000316921">
    <property type="component" value="Chromosome"/>
</dbReference>
<accession>A0A518BGE6</accession>
<dbReference type="EMBL" id="CP036287">
    <property type="protein sequence ID" value="QDU66067.1"/>
    <property type="molecule type" value="Genomic_DNA"/>
</dbReference>
<reference evidence="2 3" key="1">
    <citation type="submission" date="2019-02" db="EMBL/GenBank/DDBJ databases">
        <title>Deep-cultivation of Planctomycetes and their phenomic and genomic characterization uncovers novel biology.</title>
        <authorList>
            <person name="Wiegand S."/>
            <person name="Jogler M."/>
            <person name="Boedeker C."/>
            <person name="Pinto D."/>
            <person name="Vollmers J."/>
            <person name="Rivas-Marin E."/>
            <person name="Kohn T."/>
            <person name="Peeters S.H."/>
            <person name="Heuer A."/>
            <person name="Rast P."/>
            <person name="Oberbeckmann S."/>
            <person name="Bunk B."/>
            <person name="Jeske O."/>
            <person name="Meyerdierks A."/>
            <person name="Storesund J.E."/>
            <person name="Kallscheuer N."/>
            <person name="Luecker S."/>
            <person name="Lage O.M."/>
            <person name="Pohl T."/>
            <person name="Merkel B.J."/>
            <person name="Hornburger P."/>
            <person name="Mueller R.-W."/>
            <person name="Bruemmer F."/>
            <person name="Labrenz M."/>
            <person name="Spormann A.M."/>
            <person name="Op den Camp H."/>
            <person name="Overmann J."/>
            <person name="Amann R."/>
            <person name="Jetten M.S.M."/>
            <person name="Mascher T."/>
            <person name="Medema M.H."/>
            <person name="Devos D.P."/>
            <person name="Kaster A.-K."/>
            <person name="Ovreas L."/>
            <person name="Rohde M."/>
            <person name="Galperin M.Y."/>
            <person name="Jogler C."/>
        </authorList>
    </citation>
    <scope>NUCLEOTIDE SEQUENCE [LARGE SCALE GENOMIC DNA]</scope>
    <source>
        <strain evidence="2 3">Pla133</strain>
    </source>
</reference>
<gene>
    <name evidence="2" type="ORF">Pla133_11330</name>
</gene>
<proteinExistence type="predicted"/>
<keyword evidence="1" id="KW-0732">Signal</keyword>
<dbReference type="InterPro" id="IPR013517">
    <property type="entry name" value="FG-GAP"/>
</dbReference>
<evidence type="ECO:0000313" key="2">
    <source>
        <dbReference type="EMBL" id="QDU66067.1"/>
    </source>
</evidence>
<keyword evidence="3" id="KW-1185">Reference proteome</keyword>
<sequence length="518" mass="50932" precursor="true">MVLSSRLIPLIALPALAAAQAQQCLPTDVLDPDGTNLNDDFGFGVAVDGARAFVGAPGDQNLQGTSSGAAYLIDLVSGEVELVLSIFGAQTGDRFGESVDICGPRAVVGTKWGGATSFIGAAHLYDLEAGTKIAKLSAIAPVVVDHGFGRVVAITPTRVLVARPLDSVPGGACGAVDVFDALTGAPLQTLLPDDPGGLGALGQFGSAMAVDGELVVIGAPRDGSQGVAEAGAAYVFDLTTGQRLTKLFPPAPGAGDRFGTSVAIEGGLVAVGAPLADVVFPDTGRAWTFDAATGAPLAELIRPGADAGEEFGTAVGITAGVALVGAPKAYGYRGVVQRFDAVTGAAADALVPCDSDGGDRVGSAISTCSSTVVVSAPTGGPGPGTGVLHEFALDLGHWSSLGSGLAGISGVPSLSGTGALEPECLVQLVVSNAAPSAPAVLVLGSSALSLALLGGQLIPSPDAVVAGLVTEPDGTLELGFQLVSAIPSGLDLYVQAWVLDAGGPQGFAATAGLTATAP</sequence>
<dbReference type="PROSITE" id="PS51470">
    <property type="entry name" value="FG_GAP"/>
    <property type="match status" value="1"/>
</dbReference>
<dbReference type="PANTHER" id="PTHR36220:SF1">
    <property type="entry name" value="GAMMA TUBULIN COMPLEX COMPONENT C-TERMINAL DOMAIN-CONTAINING PROTEIN"/>
    <property type="match status" value="1"/>
</dbReference>
<organism evidence="2 3">
    <name type="scientific">Engelhardtia mirabilis</name>
    <dbReference type="NCBI Taxonomy" id="2528011"/>
    <lineage>
        <taxon>Bacteria</taxon>
        <taxon>Pseudomonadati</taxon>
        <taxon>Planctomycetota</taxon>
        <taxon>Planctomycetia</taxon>
        <taxon>Planctomycetia incertae sedis</taxon>
        <taxon>Engelhardtia</taxon>
    </lineage>
</organism>
<dbReference type="Gene3D" id="2.130.10.10">
    <property type="entry name" value="YVTN repeat-like/Quinoprotein amine dehydrogenase"/>
    <property type="match status" value="1"/>
</dbReference>
<dbReference type="KEGG" id="pbap:Pla133_11330"/>
<evidence type="ECO:0000313" key="3">
    <source>
        <dbReference type="Proteomes" id="UP000316921"/>
    </source>
</evidence>
<dbReference type="RefSeq" id="WP_145063286.1">
    <property type="nucleotide sequence ID" value="NZ_CP036287.1"/>
</dbReference>
<dbReference type="SUPFAM" id="SSF50998">
    <property type="entry name" value="Quinoprotein alcohol dehydrogenase-like"/>
    <property type="match status" value="1"/>
</dbReference>
<dbReference type="Pfam" id="PF14312">
    <property type="entry name" value="FG-GAP_2"/>
    <property type="match status" value="3"/>
</dbReference>
<name>A0A518BGE6_9BACT</name>
<evidence type="ECO:0000256" key="1">
    <source>
        <dbReference type="SAM" id="SignalP"/>
    </source>
</evidence>
<dbReference type="InterPro" id="IPR013519">
    <property type="entry name" value="Int_alpha_beta-p"/>
</dbReference>
<dbReference type="AlphaFoldDB" id="A0A518BGE6"/>
<protein>
    <recommendedName>
        <fullName evidence="4">FG-GAP repeat protein</fullName>
    </recommendedName>
</protein>
<evidence type="ECO:0008006" key="4">
    <source>
        <dbReference type="Google" id="ProtNLM"/>
    </source>
</evidence>
<dbReference type="PANTHER" id="PTHR36220">
    <property type="entry name" value="UNNAMED PRODUCT"/>
    <property type="match status" value="1"/>
</dbReference>
<feature type="signal peptide" evidence="1">
    <location>
        <begin position="1"/>
        <end position="17"/>
    </location>
</feature>
<feature type="chain" id="PRO_5022190844" description="FG-GAP repeat protein" evidence="1">
    <location>
        <begin position="18"/>
        <end position="518"/>
    </location>
</feature>
<dbReference type="InterPro" id="IPR015943">
    <property type="entry name" value="WD40/YVTN_repeat-like_dom_sf"/>
</dbReference>
<dbReference type="InterPro" id="IPR011047">
    <property type="entry name" value="Quinoprotein_ADH-like_sf"/>
</dbReference>